<dbReference type="SUPFAM" id="SSF159468">
    <property type="entry name" value="AtpF-like"/>
    <property type="match status" value="1"/>
</dbReference>
<evidence type="ECO:0000256" key="2">
    <source>
        <dbReference type="ARBA" id="ARBA00022448"/>
    </source>
</evidence>
<dbReference type="InterPro" id="IPR008218">
    <property type="entry name" value="ATPase_V1-cplx_f_g_su"/>
</dbReference>
<evidence type="ECO:0000313" key="4">
    <source>
        <dbReference type="EMBL" id="MBE5035172.1"/>
    </source>
</evidence>
<keyword evidence="3" id="KW-0406">Ion transport</keyword>
<proteinExistence type="inferred from homology"/>
<comment type="similarity">
    <text evidence="1">Belongs to the V-ATPase F subunit family.</text>
</comment>
<keyword evidence="2" id="KW-0813">Transport</keyword>
<evidence type="ECO:0000313" key="5">
    <source>
        <dbReference type="Proteomes" id="UP001516588"/>
    </source>
</evidence>
<evidence type="ECO:0000256" key="1">
    <source>
        <dbReference type="ARBA" id="ARBA00010148"/>
    </source>
</evidence>
<organism evidence="4 5">
    <name type="scientific">Gallibacter intestinalis</name>
    <dbReference type="NCBI Taxonomy" id="2779356"/>
    <lineage>
        <taxon>Bacteria</taxon>
        <taxon>Bacillati</taxon>
        <taxon>Bacillota</taxon>
        <taxon>Clostridia</taxon>
        <taxon>Eubacteriales</taxon>
        <taxon>Eubacteriaceae</taxon>
        <taxon>Gallibacter</taxon>
    </lineage>
</organism>
<dbReference type="InterPro" id="IPR036906">
    <property type="entry name" value="ATPase_V1_fsu_sf"/>
</dbReference>
<dbReference type="EMBL" id="JADCKA010000002">
    <property type="protein sequence ID" value="MBE5035172.1"/>
    <property type="molecule type" value="Genomic_DNA"/>
</dbReference>
<accession>A0ABR9QWN3</accession>
<protein>
    <submittedName>
        <fullName evidence="4">V-type ATP synthase subunit F</fullName>
    </submittedName>
</protein>
<gene>
    <name evidence="4" type="ORF">INF20_02625</name>
</gene>
<dbReference type="RefSeq" id="WP_226384835.1">
    <property type="nucleotide sequence ID" value="NZ_JADCKA010000002.1"/>
</dbReference>
<comment type="caution">
    <text evidence="4">The sequence shown here is derived from an EMBL/GenBank/DDBJ whole genome shotgun (WGS) entry which is preliminary data.</text>
</comment>
<dbReference type="Gene3D" id="3.40.50.10580">
    <property type="entry name" value="ATPase, V1 complex, subunit F"/>
    <property type="match status" value="1"/>
</dbReference>
<dbReference type="Pfam" id="PF01990">
    <property type="entry name" value="ATP-synt_F"/>
    <property type="match status" value="1"/>
</dbReference>
<reference evidence="4 5" key="1">
    <citation type="submission" date="2020-10" db="EMBL/GenBank/DDBJ databases">
        <title>ChiBAC.</title>
        <authorList>
            <person name="Zenner C."/>
            <person name="Hitch T.C.A."/>
            <person name="Clavel T."/>
        </authorList>
    </citation>
    <scope>NUCLEOTIDE SEQUENCE [LARGE SCALE GENOMIC DNA]</scope>
    <source>
        <strain evidence="4 5">DSM 108706</strain>
    </source>
</reference>
<name>A0ABR9QWN3_9FIRM</name>
<dbReference type="Proteomes" id="UP001516588">
    <property type="component" value="Unassembled WGS sequence"/>
</dbReference>
<keyword evidence="5" id="KW-1185">Reference proteome</keyword>
<sequence length="114" mass="12337">MSKIAVMGDYDSIYGFASVGLETIPVTLPMEAAEILKRLKDERYAVIYITEVLASQLEEEIEKMKEEPVPAVILIPGTYGDTGKGIEDIKKSVEKAVGSDILSGDETKAGDGQK</sequence>
<evidence type="ECO:0000256" key="3">
    <source>
        <dbReference type="ARBA" id="ARBA00023065"/>
    </source>
</evidence>